<evidence type="ECO:0000259" key="17">
    <source>
        <dbReference type="Pfam" id="PF05422"/>
    </source>
</evidence>
<feature type="compositionally biased region" description="Low complexity" evidence="16">
    <location>
        <begin position="503"/>
        <end position="520"/>
    </location>
</feature>
<dbReference type="GO" id="GO:0031901">
    <property type="term" value="C:early endosome membrane"/>
    <property type="evidence" value="ECO:0007669"/>
    <property type="project" value="UniProtKB-SubCell"/>
</dbReference>
<evidence type="ECO:0000256" key="16">
    <source>
        <dbReference type="SAM" id="MobiDB-lite"/>
    </source>
</evidence>
<dbReference type="PANTHER" id="PTHR13335">
    <property type="entry name" value="TARGET OF RAPAMYCIN COMPLEX 2 SUBUNIT MAPKAP1"/>
    <property type="match status" value="1"/>
</dbReference>
<dbReference type="GO" id="GO:0031902">
    <property type="term" value="C:late endosome membrane"/>
    <property type="evidence" value="ECO:0007669"/>
    <property type="project" value="UniProtKB-SubCell"/>
</dbReference>
<keyword evidence="10" id="KW-0472">Membrane</keyword>
<dbReference type="InterPro" id="IPR031567">
    <property type="entry name" value="CRIM_dom"/>
</dbReference>
<keyword evidence="10" id="KW-1000">Mitochondrion outer membrane</keyword>
<comment type="caution">
    <text evidence="20">The sequence shown here is derived from an EMBL/GenBank/DDBJ whole genome shotgun (WGS) entry which is preliminary data.</text>
</comment>
<keyword evidence="12" id="KW-0496">Mitochondrion</keyword>
<keyword evidence="11" id="KW-0333">Golgi apparatus</keyword>
<evidence type="ECO:0000256" key="8">
    <source>
        <dbReference type="ARBA" id="ARBA00014183"/>
    </source>
</evidence>
<protein>
    <recommendedName>
        <fullName evidence="8">Target of rapamycin complex 2 subunit MAPKAP1</fullName>
    </recommendedName>
    <alternativeName>
        <fullName evidence="15">Stress-activated map kinase-interacting protein 1</fullName>
    </alternativeName>
</protein>
<reference evidence="20 21" key="1">
    <citation type="journal article" date="2015" name="Parasit. Vectors">
        <title>Draft genome of the scabies mite.</title>
        <authorList>
            <person name="Rider S.D.Jr."/>
            <person name="Morgan M.S."/>
            <person name="Arlian L.G."/>
        </authorList>
    </citation>
    <scope>NUCLEOTIDE SEQUENCE [LARGE SCALE GENOMIC DNA]</scope>
    <source>
        <strain evidence="20">Arlian Lab</strain>
    </source>
</reference>
<feature type="domain" description="CRIM" evidence="18">
    <location>
        <begin position="235"/>
        <end position="377"/>
    </location>
</feature>
<evidence type="ECO:0000259" key="18">
    <source>
        <dbReference type="Pfam" id="PF16978"/>
    </source>
</evidence>
<dbReference type="GO" id="GO:0000139">
    <property type="term" value="C:Golgi membrane"/>
    <property type="evidence" value="ECO:0007669"/>
    <property type="project" value="UniProtKB-SubCell"/>
</dbReference>
<dbReference type="Proteomes" id="UP000616769">
    <property type="component" value="Unassembled WGS sequence"/>
</dbReference>
<evidence type="ECO:0000313" key="21">
    <source>
        <dbReference type="Proteomes" id="UP000616769"/>
    </source>
</evidence>
<name>A0A131ZVZ1_SARSC</name>
<dbReference type="OrthoDB" id="241990at2759"/>
<dbReference type="GO" id="GO:0005546">
    <property type="term" value="F:phosphatidylinositol-4,5-bisphosphate binding"/>
    <property type="evidence" value="ECO:0007669"/>
    <property type="project" value="TreeGrafter"/>
</dbReference>
<dbReference type="GO" id="GO:0031932">
    <property type="term" value="C:TORC2 complex"/>
    <property type="evidence" value="ECO:0007669"/>
    <property type="project" value="InterPro"/>
</dbReference>
<evidence type="ECO:0000256" key="5">
    <source>
        <dbReference type="ARBA" id="ARBA00004556"/>
    </source>
</evidence>
<dbReference type="InterPro" id="IPR032679">
    <property type="entry name" value="Sin1_N"/>
</dbReference>
<accession>A0A131ZVZ1</accession>
<dbReference type="GO" id="GO:0005789">
    <property type="term" value="C:endoplasmic reticulum membrane"/>
    <property type="evidence" value="ECO:0007669"/>
    <property type="project" value="UniProtKB-SubCell"/>
</dbReference>
<dbReference type="EMBL" id="JXLN01001906">
    <property type="protein sequence ID" value="KPM02445.1"/>
    <property type="molecule type" value="Genomic_DNA"/>
</dbReference>
<evidence type="ECO:0000256" key="10">
    <source>
        <dbReference type="ARBA" id="ARBA00022787"/>
    </source>
</evidence>
<evidence type="ECO:0000256" key="11">
    <source>
        <dbReference type="ARBA" id="ARBA00023034"/>
    </source>
</evidence>
<evidence type="ECO:0000256" key="4">
    <source>
        <dbReference type="ARBA" id="ARBA00004450"/>
    </source>
</evidence>
<dbReference type="InterPro" id="IPR057339">
    <property type="entry name" value="RBD_SIN1"/>
</dbReference>
<feature type="region of interest" description="Disordered" evidence="16">
    <location>
        <begin position="497"/>
        <end position="526"/>
    </location>
</feature>
<keyword evidence="13" id="KW-0458">Lysosome</keyword>
<sequence length="631" mass="72972">MSLYDNKRFILSHIRHSFITCDDTGMCETVMLNDQSNRFPHESIYYHSEDFSDLSDAEYSYVSDSDYEGENLVAGASDYKESDEREKDFKFSKDEIDMFQKTEIEYQSEYLDEDQPAAQSLDIMYESFGARRRSNTAQKLDMLKQEQKEQSNTKTIIWKCSNDQTIDDERIISDDQFQIQRVVTDIEDLEPEVKNETDEYRKLLFPKIELESKNILFSVNDQNDSNDKKTKPIRKSLLSMKIEQSPEAKINPFNEFTKYDGRISDNKAQIKRIRIFFNFLEKLPDFKPYDFTTKFPSTLSGMSCGSNWIEIVILANARVCDLIGLICWHYTNLQIGPPLKPTINAYALKMAEENGDVDNDFPCLTFTDEIKRYIDSEKVFSQITVDSPSTTLKEIVEQIKKKRSHLFRNKSPTNSQSNDGYQLERRSVPGIPLDLQAPISDFLEESRENSTAIAKFSLRFVVKSDTKLKPDYESKSNTLPKDMAKLRFNKSFTTLSNLDHHSSQPSTSSTSTTYSTTTNNVKKKSRNTNDLSSQMFEIMKAPLYQCFEVVAITKFYNVVVEMGISENKLEVTPKSGSRSPSSHLTERFFSKFQSIKAMNIDIEDVVECHLISSSKPSIVFFLYHINRFDFF</sequence>
<dbReference type="GO" id="GO:0048471">
    <property type="term" value="C:perinuclear region of cytoplasm"/>
    <property type="evidence" value="ECO:0007669"/>
    <property type="project" value="UniProtKB-SubCell"/>
</dbReference>
<dbReference type="VEuPathDB" id="VectorBase:SSCA003648"/>
<dbReference type="InterPro" id="IPR008828">
    <property type="entry name" value="Sin1/Avo1"/>
</dbReference>
<evidence type="ECO:0000256" key="2">
    <source>
        <dbReference type="ARBA" id="ARBA00004395"/>
    </source>
</evidence>
<dbReference type="Gene3D" id="2.30.29.30">
    <property type="entry name" value="Pleckstrin-homology domain (PH domain)/Phosphotyrosine-binding domain (PTB)"/>
    <property type="match status" value="1"/>
</dbReference>
<evidence type="ECO:0000256" key="13">
    <source>
        <dbReference type="ARBA" id="ARBA00023228"/>
    </source>
</evidence>
<evidence type="ECO:0000256" key="14">
    <source>
        <dbReference type="ARBA" id="ARBA00023765"/>
    </source>
</evidence>
<dbReference type="GO" id="GO:0038203">
    <property type="term" value="P:TORC2 signaling"/>
    <property type="evidence" value="ECO:0007669"/>
    <property type="project" value="TreeGrafter"/>
</dbReference>
<feature type="domain" description="Sin1 N-terminal" evidence="17">
    <location>
        <begin position="18"/>
        <end position="167"/>
    </location>
</feature>
<dbReference type="PANTHER" id="PTHR13335:SF1">
    <property type="entry name" value="TARGET OF RAPAMYCIN COMPLEX 2 SUBUNIT MAPKAP1"/>
    <property type="match status" value="1"/>
</dbReference>
<evidence type="ECO:0000256" key="6">
    <source>
        <dbReference type="ARBA" id="ARBA00004633"/>
    </source>
</evidence>
<proteinExistence type="inferred from homology"/>
<evidence type="ECO:0000256" key="3">
    <source>
        <dbReference type="ARBA" id="ARBA00004406"/>
    </source>
</evidence>
<dbReference type="Pfam" id="PF25322">
    <property type="entry name" value="RBD_SIN1"/>
    <property type="match status" value="1"/>
</dbReference>
<dbReference type="GO" id="GO:0005886">
    <property type="term" value="C:plasma membrane"/>
    <property type="evidence" value="ECO:0007669"/>
    <property type="project" value="TreeGrafter"/>
</dbReference>
<dbReference type="GO" id="GO:0005765">
    <property type="term" value="C:lysosomal membrane"/>
    <property type="evidence" value="ECO:0007669"/>
    <property type="project" value="UniProtKB-SubCell"/>
</dbReference>
<evidence type="ECO:0000256" key="12">
    <source>
        <dbReference type="ARBA" id="ARBA00023128"/>
    </source>
</evidence>
<gene>
    <name evidence="20" type="ORF">QR98_0008590</name>
</gene>
<dbReference type="AlphaFoldDB" id="A0A131ZVZ1"/>
<organism evidence="20 21">
    <name type="scientific">Sarcoptes scabiei</name>
    <name type="common">Itch mite</name>
    <name type="synonym">Acarus scabiei</name>
    <dbReference type="NCBI Taxonomy" id="52283"/>
    <lineage>
        <taxon>Eukaryota</taxon>
        <taxon>Metazoa</taxon>
        <taxon>Ecdysozoa</taxon>
        <taxon>Arthropoda</taxon>
        <taxon>Chelicerata</taxon>
        <taxon>Arachnida</taxon>
        <taxon>Acari</taxon>
        <taxon>Acariformes</taxon>
        <taxon>Sarcoptiformes</taxon>
        <taxon>Astigmata</taxon>
        <taxon>Psoroptidia</taxon>
        <taxon>Sarcoptoidea</taxon>
        <taxon>Sarcoptidae</taxon>
        <taxon>Sarcoptinae</taxon>
        <taxon>Sarcoptes</taxon>
    </lineage>
</organism>
<evidence type="ECO:0000256" key="1">
    <source>
        <dbReference type="ARBA" id="ARBA00004220"/>
    </source>
</evidence>
<comment type="subcellular location">
    <subcellularLocation>
        <location evidence="5">Cytoplasm</location>
        <location evidence="5">Perinuclear region</location>
    </subcellularLocation>
    <subcellularLocation>
        <location evidence="1">Early endosome membrane</location>
        <topology evidence="1">Peripheral membrane protein</topology>
    </subcellularLocation>
    <subcellularLocation>
        <location evidence="3">Endoplasmic reticulum membrane</location>
        <topology evidence="3">Peripheral membrane protein</topology>
    </subcellularLocation>
    <subcellularLocation>
        <location evidence="2">Golgi apparatus membrane</location>
        <topology evidence="2">Peripheral membrane protein</topology>
    </subcellularLocation>
    <subcellularLocation>
        <location evidence="6">Late endosome membrane</location>
        <topology evidence="6">Peripheral membrane protein</topology>
    </subcellularLocation>
    <subcellularLocation>
        <location evidence="14">Lysosome membrane</location>
        <topology evidence="14">Peripheral membrane protein</topology>
    </subcellularLocation>
    <subcellularLocation>
        <location evidence="4">Mitochondrion outer membrane</location>
        <topology evidence="4">Peripheral membrane protein</topology>
    </subcellularLocation>
</comment>
<dbReference type="InterPro" id="IPR011993">
    <property type="entry name" value="PH-like_dom_sf"/>
</dbReference>
<evidence type="ECO:0000313" key="20">
    <source>
        <dbReference type="EMBL" id="KPM02445.1"/>
    </source>
</evidence>
<dbReference type="Pfam" id="PF16978">
    <property type="entry name" value="CRIM"/>
    <property type="match status" value="1"/>
</dbReference>
<evidence type="ECO:0000256" key="7">
    <source>
        <dbReference type="ARBA" id="ARBA00009407"/>
    </source>
</evidence>
<evidence type="ECO:0000256" key="9">
    <source>
        <dbReference type="ARBA" id="ARBA00022753"/>
    </source>
</evidence>
<evidence type="ECO:0000259" key="19">
    <source>
        <dbReference type="Pfam" id="PF25322"/>
    </source>
</evidence>
<evidence type="ECO:0000256" key="15">
    <source>
        <dbReference type="ARBA" id="ARBA00031431"/>
    </source>
</evidence>
<dbReference type="GO" id="GO:0005741">
    <property type="term" value="C:mitochondrial outer membrane"/>
    <property type="evidence" value="ECO:0007669"/>
    <property type="project" value="UniProtKB-SubCell"/>
</dbReference>
<dbReference type="Pfam" id="PF05422">
    <property type="entry name" value="SIN1"/>
    <property type="match status" value="1"/>
</dbReference>
<keyword evidence="9" id="KW-0967">Endosome</keyword>
<comment type="similarity">
    <text evidence="7">Belongs to the SIN1 family.</text>
</comment>
<feature type="domain" description="Target of rapamycin complex 2 subunit MAPKAP1-like Ras-binding" evidence="19">
    <location>
        <begin position="379"/>
        <end position="441"/>
    </location>
</feature>